<proteinExistence type="predicted"/>
<sequence>MLALRSPHLSWSRLPARPSSRAVVRGFIAAGPAIVRKQTALNAPLDRRAPLVFDTRELGRRPGALKRLARTVEAPDDFGTDVIGVRRGAELRVELRMESVMEGVLVTGTVHAPLTGECVRCLEPLAREASADFQEMFSYPDSDSSFRRPAEPDEEEGDEEALFLQGDLFDLEPVLRDAVVLSLPLQPVCREDCPGLCPDCGTPLAQDPDHGHEEPVDIRWAALQEFAGRTRSDESAGQDKQEKPPRGSEDDPQEK</sequence>
<dbReference type="OrthoDB" id="9790372at2"/>
<evidence type="ECO:0000313" key="2">
    <source>
        <dbReference type="EMBL" id="ARQ68266.1"/>
    </source>
</evidence>
<dbReference type="Proteomes" id="UP000194218">
    <property type="component" value="Chromosome"/>
</dbReference>
<dbReference type="PANTHER" id="PTHR34374">
    <property type="entry name" value="LARGE RIBOSOMAL RNA SUBUNIT ACCUMULATION PROTEIN YCED HOMOLOG 1, CHLOROPLASTIC"/>
    <property type="match status" value="1"/>
</dbReference>
<gene>
    <name evidence="2" type="ORF">CAG99_04875</name>
</gene>
<keyword evidence="3" id="KW-1185">Reference proteome</keyword>
<dbReference type="KEGG" id="smao:CAG99_04875"/>
<feature type="region of interest" description="Disordered" evidence="1">
    <location>
        <begin position="138"/>
        <end position="159"/>
    </location>
</feature>
<organism evidence="2 3">
    <name type="scientific">Streptomyces marincola</name>
    <dbReference type="NCBI Taxonomy" id="2878388"/>
    <lineage>
        <taxon>Bacteria</taxon>
        <taxon>Bacillati</taxon>
        <taxon>Actinomycetota</taxon>
        <taxon>Actinomycetes</taxon>
        <taxon>Kitasatosporales</taxon>
        <taxon>Streptomycetaceae</taxon>
        <taxon>Streptomyces</taxon>
    </lineage>
</organism>
<dbReference type="InterPro" id="IPR003772">
    <property type="entry name" value="YceD"/>
</dbReference>
<accession>A0A1W7CU72</accession>
<dbReference type="Pfam" id="PF02620">
    <property type="entry name" value="YceD"/>
    <property type="match status" value="1"/>
</dbReference>
<protein>
    <submittedName>
        <fullName evidence="2">Metal-binding protein</fullName>
    </submittedName>
</protein>
<feature type="region of interest" description="Disordered" evidence="1">
    <location>
        <begin position="225"/>
        <end position="255"/>
    </location>
</feature>
<evidence type="ECO:0000313" key="3">
    <source>
        <dbReference type="Proteomes" id="UP000194218"/>
    </source>
</evidence>
<dbReference type="PANTHER" id="PTHR34374:SF1">
    <property type="entry name" value="LARGE RIBOSOMAL RNA SUBUNIT ACCUMULATION PROTEIN YCED HOMOLOG 1, CHLOROPLASTIC"/>
    <property type="match status" value="1"/>
</dbReference>
<feature type="compositionally biased region" description="Basic and acidic residues" evidence="1">
    <location>
        <begin position="228"/>
        <end position="255"/>
    </location>
</feature>
<name>A0A1W7CU72_9ACTN</name>
<dbReference type="AlphaFoldDB" id="A0A1W7CU72"/>
<dbReference type="EMBL" id="CP021121">
    <property type="protein sequence ID" value="ARQ68266.1"/>
    <property type="molecule type" value="Genomic_DNA"/>
</dbReference>
<evidence type="ECO:0000256" key="1">
    <source>
        <dbReference type="SAM" id="MobiDB-lite"/>
    </source>
</evidence>
<reference evidence="2 3" key="1">
    <citation type="submission" date="2017-05" db="EMBL/GenBank/DDBJ databases">
        <title>Complete genome sequence of Streptomyces sp. SCSIO 03032 revealed the diverse biosynthetic pathways for its bioactive secondary metabolites.</title>
        <authorList>
            <person name="Ma L."/>
            <person name="Zhu Y."/>
            <person name="Zhang W."/>
            <person name="Zhang G."/>
            <person name="Tian X."/>
            <person name="Zhang S."/>
            <person name="Zhang C."/>
        </authorList>
    </citation>
    <scope>NUCLEOTIDE SEQUENCE [LARGE SCALE GENOMIC DNA]</scope>
    <source>
        <strain evidence="2 3">SCSIO 03032</strain>
    </source>
</reference>